<feature type="domain" description="Beta-mannosidase-like galactose-binding" evidence="9">
    <location>
        <begin position="11"/>
        <end position="178"/>
    </location>
</feature>
<comment type="similarity">
    <text evidence="2">Belongs to the glycosyl hydrolase 2 family.</text>
</comment>
<dbReference type="Pfam" id="PF00703">
    <property type="entry name" value="Glyco_hydro_2"/>
    <property type="match status" value="1"/>
</dbReference>
<sequence>MSETINLGGQWELTGSDATGQREPVTVEALVPGHVHHDLQLGGIIADPRVGYNAEECQWIESMQWKYKKTFELERIPEGYPVLHFEGVDTYAAIYLNGIRLGRTDNMFVNYRFEVAGVLRTGRNELEVVFSTVDEALKGKPYGNYEAAFTNERVYVRRMQCTFGWDWVNRFVSYGIWRPVRLAFEPAATIADVYVYTQSLDASGAAIRYCLEVGRRLSEPLRAEATMRDPRGNVVWQADKPIFGDKLELTASLREPELWWPAGYGDQPLYTVETTIRTASGRALQTRVVQFGVRTVRIQQLQDAPGSREAEMTTRLREQFSLWDHNGDRPGSSFSLLVNGREIYCNGANWVPVDPFPSRVDEKHYAHLLRLARDSHFTMIRCWGGGIIEPEIFWSECDRLGLLVSQDFLMACGKYPEDDEEWTRSLRAEAETGIRALRNHPSLVWWNGDNENAMFYDEENPAYPGRKVAETITGRLCAELDPSRPFMPSSPFGGSPNLSFTVGTSHVTGIMLEMIEYLRTHDMDDYRDYFSSFISRFCPEFPMFGTPEIHSMRRFMSEEQLQDPTFKMIEYHTKNHPGLTDFSLFKALELLGEKLTPSTDNIVERIRRMSFVQRELTQIVVESYRRNRFYTGGLLFWMYNDCWSASGWSLVDYYGYPKGGYYGIKAASKPVIASVERDRTNGSILCWVCNERLEQSNGIGRLFVLSLDAEATDKAMWSSEFEFAVAPGSSAAAATFDDAELRSYLDNRHVLVMEIEGAFGTDRSVWFTGRPAELQLAPSEARIAKRTDAEGGGTLIVTANRYAHSVMLHGEYVFSDNYFELLPGESKTVPYYSIAGAQEKREIELHAWN</sequence>
<dbReference type="PANTHER" id="PTHR43730">
    <property type="entry name" value="BETA-MANNOSIDASE"/>
    <property type="match status" value="1"/>
</dbReference>
<dbReference type="Gene3D" id="3.20.20.80">
    <property type="entry name" value="Glycosidases"/>
    <property type="match status" value="1"/>
</dbReference>
<dbReference type="SUPFAM" id="SSF51445">
    <property type="entry name" value="(Trans)glycosidases"/>
    <property type="match status" value="1"/>
</dbReference>
<dbReference type="SUPFAM" id="SSF49785">
    <property type="entry name" value="Galactose-binding domain-like"/>
    <property type="match status" value="1"/>
</dbReference>
<dbReference type="EC" id="3.2.1.25" evidence="3"/>
<evidence type="ECO:0000259" key="7">
    <source>
        <dbReference type="Pfam" id="PF00703"/>
    </source>
</evidence>
<dbReference type="Gene3D" id="2.60.120.260">
    <property type="entry name" value="Galactose-binding domain-like"/>
    <property type="match status" value="1"/>
</dbReference>
<evidence type="ECO:0000256" key="1">
    <source>
        <dbReference type="ARBA" id="ARBA00000829"/>
    </source>
</evidence>
<evidence type="ECO:0000259" key="8">
    <source>
        <dbReference type="Pfam" id="PF17753"/>
    </source>
</evidence>
<dbReference type="EMBL" id="BDQX01000023">
    <property type="protein sequence ID" value="GBG05802.1"/>
    <property type="molecule type" value="Genomic_DNA"/>
</dbReference>
<name>A0A2R5EGV6_9BACL</name>
<dbReference type="PANTHER" id="PTHR43730:SF1">
    <property type="entry name" value="BETA-MANNOSIDASE"/>
    <property type="match status" value="1"/>
</dbReference>
<evidence type="ECO:0000256" key="4">
    <source>
        <dbReference type="ARBA" id="ARBA00022801"/>
    </source>
</evidence>
<dbReference type="SUPFAM" id="SSF49303">
    <property type="entry name" value="beta-Galactosidase/glucuronidase domain"/>
    <property type="match status" value="2"/>
</dbReference>
<dbReference type="InterPro" id="IPR050887">
    <property type="entry name" value="Beta-mannosidase_GH2"/>
</dbReference>
<keyword evidence="5" id="KW-0325">Glycoprotein</keyword>
<evidence type="ECO:0000256" key="2">
    <source>
        <dbReference type="ARBA" id="ARBA00007401"/>
    </source>
</evidence>
<dbReference type="Proteomes" id="UP000245202">
    <property type="component" value="Unassembled WGS sequence"/>
</dbReference>
<evidence type="ECO:0000313" key="10">
    <source>
        <dbReference type="EMBL" id="GBG05802.1"/>
    </source>
</evidence>
<keyword evidence="6" id="KW-0326">Glycosidase</keyword>
<dbReference type="InterPro" id="IPR017853">
    <property type="entry name" value="GH"/>
</dbReference>
<dbReference type="InterPro" id="IPR054593">
    <property type="entry name" value="Beta-mannosidase-like_N2"/>
</dbReference>
<dbReference type="RefSeq" id="WP_108991247.1">
    <property type="nucleotide sequence ID" value="NZ_BDQX01000023.1"/>
</dbReference>
<dbReference type="InterPro" id="IPR041625">
    <property type="entry name" value="Beta-mannosidase_Ig"/>
</dbReference>
<evidence type="ECO:0000256" key="3">
    <source>
        <dbReference type="ARBA" id="ARBA00012754"/>
    </source>
</evidence>
<feature type="domain" description="Beta-mannosidase Ig-fold" evidence="8">
    <location>
        <begin position="785"/>
        <end position="833"/>
    </location>
</feature>
<proteinExistence type="inferred from homology"/>
<dbReference type="Pfam" id="PF17753">
    <property type="entry name" value="Ig_mannosidase"/>
    <property type="match status" value="1"/>
</dbReference>
<reference evidence="10 11" key="1">
    <citation type="submission" date="2017-08" db="EMBL/GenBank/DDBJ databases">
        <title>Substantial Increase in Enzyme Production by Combined Drug-Resistance Mutations in Paenibacillus agaridevorans.</title>
        <authorList>
            <person name="Tanaka Y."/>
            <person name="Funane K."/>
            <person name="Hosaka T."/>
            <person name="Shiwa Y."/>
            <person name="Fujita N."/>
            <person name="Miyazaki T."/>
            <person name="Yoshikawa H."/>
            <person name="Murakami K."/>
            <person name="Kasahara K."/>
            <person name="Inaoka T."/>
            <person name="Hiraga Y."/>
            <person name="Ochi K."/>
        </authorList>
    </citation>
    <scope>NUCLEOTIDE SEQUENCE [LARGE SCALE GENOMIC DNA]</scope>
    <source>
        <strain evidence="10 11">T-3040</strain>
    </source>
</reference>
<dbReference type="Gene3D" id="2.60.40.10">
    <property type="entry name" value="Immunoglobulins"/>
    <property type="match status" value="2"/>
</dbReference>
<accession>A0A2R5EGV6</accession>
<evidence type="ECO:0000259" key="9">
    <source>
        <dbReference type="Pfam" id="PF22666"/>
    </source>
</evidence>
<dbReference type="InterPro" id="IPR006102">
    <property type="entry name" value="Ig-like_GH2"/>
</dbReference>
<evidence type="ECO:0000313" key="11">
    <source>
        <dbReference type="Proteomes" id="UP000245202"/>
    </source>
</evidence>
<gene>
    <name evidence="10" type="ORF">PAT3040_00287</name>
</gene>
<dbReference type="Pfam" id="PF22666">
    <property type="entry name" value="Glyco_hydro_2_N2"/>
    <property type="match status" value="1"/>
</dbReference>
<keyword evidence="11" id="KW-1185">Reference proteome</keyword>
<dbReference type="GO" id="GO:0005975">
    <property type="term" value="P:carbohydrate metabolic process"/>
    <property type="evidence" value="ECO:0007669"/>
    <property type="project" value="InterPro"/>
</dbReference>
<protein>
    <recommendedName>
        <fullName evidence="3">beta-mannosidase</fullName>
        <ecNumber evidence="3">3.2.1.25</ecNumber>
    </recommendedName>
</protein>
<evidence type="ECO:0000256" key="5">
    <source>
        <dbReference type="ARBA" id="ARBA00023180"/>
    </source>
</evidence>
<dbReference type="InterPro" id="IPR013783">
    <property type="entry name" value="Ig-like_fold"/>
</dbReference>
<keyword evidence="4" id="KW-0378">Hydrolase</keyword>
<dbReference type="InterPro" id="IPR036156">
    <property type="entry name" value="Beta-gal/glucu_dom_sf"/>
</dbReference>
<dbReference type="GO" id="GO:0006516">
    <property type="term" value="P:glycoprotein catabolic process"/>
    <property type="evidence" value="ECO:0007669"/>
    <property type="project" value="TreeGrafter"/>
</dbReference>
<dbReference type="AlphaFoldDB" id="A0A2R5EGV6"/>
<dbReference type="GO" id="GO:0004567">
    <property type="term" value="F:beta-mannosidase activity"/>
    <property type="evidence" value="ECO:0007669"/>
    <property type="project" value="UniProtKB-EC"/>
</dbReference>
<feature type="domain" description="Glycoside hydrolase family 2 immunoglobulin-like beta-sandwich" evidence="7">
    <location>
        <begin position="189"/>
        <end position="294"/>
    </location>
</feature>
<comment type="caution">
    <text evidence="10">The sequence shown here is derived from an EMBL/GenBank/DDBJ whole genome shotgun (WGS) entry which is preliminary data.</text>
</comment>
<evidence type="ECO:0000256" key="6">
    <source>
        <dbReference type="ARBA" id="ARBA00023295"/>
    </source>
</evidence>
<comment type="catalytic activity">
    <reaction evidence="1">
        <text>Hydrolysis of terminal, non-reducing beta-D-mannose residues in beta-D-mannosides.</text>
        <dbReference type="EC" id="3.2.1.25"/>
    </reaction>
</comment>
<organism evidence="10 11">
    <name type="scientific">Paenibacillus agaridevorans</name>
    <dbReference type="NCBI Taxonomy" id="171404"/>
    <lineage>
        <taxon>Bacteria</taxon>
        <taxon>Bacillati</taxon>
        <taxon>Bacillota</taxon>
        <taxon>Bacilli</taxon>
        <taxon>Bacillales</taxon>
        <taxon>Paenibacillaceae</taxon>
        <taxon>Paenibacillus</taxon>
    </lineage>
</organism>
<dbReference type="InterPro" id="IPR008979">
    <property type="entry name" value="Galactose-bd-like_sf"/>
</dbReference>